<protein>
    <submittedName>
        <fullName evidence="1">DUF29 domain-containing protein</fullName>
    </submittedName>
</protein>
<dbReference type="PANTHER" id="PTHR34235">
    <property type="entry name" value="SLR1203 PROTEIN-RELATED"/>
    <property type="match status" value="1"/>
</dbReference>
<sequence>MGAATKYDTDFYGWAMEQADLLKHGQVGALDLENLIEEIESMGKSQANQLHNRLELLLMHLLKWQYQPNFQGSSWQRTINEQRRRIAKHISKNPSLKAKLDETYLDAYDDARNSAVLETGLNLATFPEECPWTFEQAMNAEFWPE</sequence>
<dbReference type="Gene3D" id="1.20.1220.20">
    <property type="entry name" value="Uncharcterised protein PF01724"/>
    <property type="match status" value="1"/>
</dbReference>
<dbReference type="Pfam" id="PF01724">
    <property type="entry name" value="DUF29"/>
    <property type="match status" value="1"/>
</dbReference>
<accession>A0ABX7WRG2</accession>
<dbReference type="RefSeq" id="WP_210222814.1">
    <property type="nucleotide sequence ID" value="NZ_CP072801.1"/>
</dbReference>
<dbReference type="InterPro" id="IPR002636">
    <property type="entry name" value="DUF29"/>
</dbReference>
<gene>
    <name evidence="1" type="ORF">J9253_00500</name>
</gene>
<reference evidence="1 2" key="1">
    <citation type="submission" date="2021-04" db="EMBL/GenBank/DDBJ databases">
        <title>Genomics, taxonomy and metabolism of representatives of sulfur bacteria of the genus Thiothrix: Thiothrix fructosivorans QT, Thiothrix unzii A1T and three new species, Thiothrix subterranea sp. nov., Thiothrix litoralis sp. nov. and 'Candidatus Thiothrix anitrata' sp. nov.</title>
        <authorList>
            <person name="Ravin N.V."/>
            <person name="Smolyakov D."/>
            <person name="Rudenko T.S."/>
            <person name="Mardanov A.V."/>
            <person name="Beletsky A.V."/>
            <person name="Markov N.D."/>
            <person name="Fomenkov A.I."/>
            <person name="Roberts R.J."/>
            <person name="Karnachuk O.V."/>
            <person name="Novikov A."/>
            <person name="Grabovich M.Y."/>
        </authorList>
    </citation>
    <scope>NUCLEOTIDE SEQUENCE [LARGE SCALE GENOMIC DNA]</scope>
    <source>
        <strain evidence="1 2">AS</strain>
    </source>
</reference>
<keyword evidence="2" id="KW-1185">Reference proteome</keyword>
<dbReference type="EMBL" id="CP072801">
    <property type="protein sequence ID" value="QTR46479.1"/>
    <property type="molecule type" value="Genomic_DNA"/>
</dbReference>
<evidence type="ECO:0000313" key="2">
    <source>
        <dbReference type="Proteomes" id="UP000672039"/>
    </source>
</evidence>
<dbReference type="Proteomes" id="UP000672039">
    <property type="component" value="Chromosome"/>
</dbReference>
<name>A0ABX7WRG2_9GAMM</name>
<proteinExistence type="predicted"/>
<organism evidence="1 2">
    <name type="scientific">Thiothrix litoralis</name>
    <dbReference type="NCBI Taxonomy" id="2891210"/>
    <lineage>
        <taxon>Bacteria</taxon>
        <taxon>Pseudomonadati</taxon>
        <taxon>Pseudomonadota</taxon>
        <taxon>Gammaproteobacteria</taxon>
        <taxon>Thiotrichales</taxon>
        <taxon>Thiotrichaceae</taxon>
        <taxon>Thiothrix</taxon>
    </lineage>
</organism>
<evidence type="ECO:0000313" key="1">
    <source>
        <dbReference type="EMBL" id="QTR46479.1"/>
    </source>
</evidence>